<gene>
    <name evidence="6" type="ORF">CFK40_09685</name>
</gene>
<dbReference type="KEGG" id="vne:CFK40_09685"/>
<comment type="similarity">
    <text evidence="3">Belongs to the HNH nuclease family.</text>
</comment>
<dbReference type="Gene3D" id="1.10.30.50">
    <property type="match status" value="1"/>
</dbReference>
<keyword evidence="7" id="KW-1185">Reference proteome</keyword>
<dbReference type="Proteomes" id="UP000204391">
    <property type="component" value="Chromosome"/>
</dbReference>
<organism evidence="6 7">
    <name type="scientific">Virgibacillus necropolis</name>
    <dbReference type="NCBI Taxonomy" id="163877"/>
    <lineage>
        <taxon>Bacteria</taxon>
        <taxon>Bacillati</taxon>
        <taxon>Bacillota</taxon>
        <taxon>Bacilli</taxon>
        <taxon>Bacillales</taxon>
        <taxon>Bacillaceae</taxon>
        <taxon>Virgibacillus</taxon>
    </lineage>
</organism>
<evidence type="ECO:0000256" key="1">
    <source>
        <dbReference type="ARBA" id="ARBA00022722"/>
    </source>
</evidence>
<dbReference type="GO" id="GO:0016787">
    <property type="term" value="F:hydrolase activity"/>
    <property type="evidence" value="ECO:0007669"/>
    <property type="project" value="UniProtKB-KW"/>
</dbReference>
<evidence type="ECO:0000259" key="5">
    <source>
        <dbReference type="SMART" id="SM00507"/>
    </source>
</evidence>
<dbReference type="InterPro" id="IPR003615">
    <property type="entry name" value="HNH_nuc"/>
</dbReference>
<dbReference type="PANTHER" id="PTHR41286">
    <property type="entry name" value="HNH NUCLEASE YAJD-RELATED"/>
    <property type="match status" value="1"/>
</dbReference>
<evidence type="ECO:0000256" key="3">
    <source>
        <dbReference type="ARBA" id="ARBA00038412"/>
    </source>
</evidence>
<evidence type="ECO:0000313" key="6">
    <source>
        <dbReference type="EMBL" id="ASN07355.1"/>
    </source>
</evidence>
<dbReference type="EMBL" id="CP022437">
    <property type="protein sequence ID" value="ASN07355.1"/>
    <property type="molecule type" value="Genomic_DNA"/>
</dbReference>
<dbReference type="GO" id="GO:0003676">
    <property type="term" value="F:nucleic acid binding"/>
    <property type="evidence" value="ECO:0007669"/>
    <property type="project" value="InterPro"/>
</dbReference>
<dbReference type="Pfam" id="PF01844">
    <property type="entry name" value="HNH"/>
    <property type="match status" value="1"/>
</dbReference>
<evidence type="ECO:0000313" key="7">
    <source>
        <dbReference type="Proteomes" id="UP000204391"/>
    </source>
</evidence>
<reference evidence="6 7" key="1">
    <citation type="journal article" date="2003" name="Int. J. Syst. Evol. Microbiol.">
        <title>Virgibacillus carmonensis sp. nov., Virgibacillus necropolis sp. nov. and Virgibacillus picturae sp. nov., three novel species isolated from deteriorated mural paintings, transfer of the species of the genus salibacillus to Virgibacillus, as Virgibacillus marismortui comb. nov. and Virgibacillus salexigens comb. nov., and emended description of the genus Virgibacillus.</title>
        <authorList>
            <person name="Heyrman J."/>
            <person name="Logan N.A."/>
            <person name="Busse H.J."/>
            <person name="Balcaen A."/>
            <person name="Lebbe L."/>
            <person name="Rodriguez-Diaz M."/>
            <person name="Swings J."/>
            <person name="De Vos P."/>
        </authorList>
    </citation>
    <scope>NUCLEOTIDE SEQUENCE [LARGE SCALE GENOMIC DNA]</scope>
    <source>
        <strain evidence="6 7">LMG 19488</strain>
    </source>
</reference>
<dbReference type="InterPro" id="IPR002711">
    <property type="entry name" value="HNH"/>
</dbReference>
<keyword evidence="1" id="KW-0540">Nuclease</keyword>
<dbReference type="AlphaFoldDB" id="A0A221MI78"/>
<dbReference type="SMART" id="SM00507">
    <property type="entry name" value="HNHc"/>
    <property type="match status" value="1"/>
</dbReference>
<proteinExistence type="inferred from homology"/>
<accession>A0A221MI78</accession>
<dbReference type="CDD" id="cd00085">
    <property type="entry name" value="HNHc"/>
    <property type="match status" value="1"/>
</dbReference>
<dbReference type="GO" id="GO:0004519">
    <property type="term" value="F:endonuclease activity"/>
    <property type="evidence" value="ECO:0007669"/>
    <property type="project" value="InterPro"/>
</dbReference>
<dbReference type="OrthoDB" id="9811997at2"/>
<feature type="domain" description="HNH nuclease" evidence="5">
    <location>
        <begin position="61"/>
        <end position="122"/>
    </location>
</feature>
<evidence type="ECO:0000256" key="2">
    <source>
        <dbReference type="ARBA" id="ARBA00022801"/>
    </source>
</evidence>
<sequence length="133" mass="15607">MINCTNCSSKLERKPSIIKNWNFCDSHCMAEYYAKSGAFSGENNKAWQGGDIDYYGPNWRSQRKKTRIRDNYTCQDCGLTEKEYGHELSVHHIIPFRQFNSDWECANKLSNLVSLCEHPCHRNRHRNMVDDIV</sequence>
<protein>
    <recommendedName>
        <fullName evidence="4">Putative HNH nuclease YajD</fullName>
    </recommendedName>
</protein>
<keyword evidence="2" id="KW-0378">Hydrolase</keyword>
<evidence type="ECO:0000256" key="4">
    <source>
        <dbReference type="ARBA" id="ARBA00040194"/>
    </source>
</evidence>
<dbReference type="GO" id="GO:0005829">
    <property type="term" value="C:cytosol"/>
    <property type="evidence" value="ECO:0007669"/>
    <property type="project" value="TreeGrafter"/>
</dbReference>
<dbReference type="PANTHER" id="PTHR41286:SF1">
    <property type="entry name" value="HNH NUCLEASE YAJD-RELATED"/>
    <property type="match status" value="1"/>
</dbReference>
<dbReference type="GO" id="GO:0008270">
    <property type="term" value="F:zinc ion binding"/>
    <property type="evidence" value="ECO:0007669"/>
    <property type="project" value="InterPro"/>
</dbReference>
<name>A0A221MI78_9BACI</name>